<name>A0A8D8UCT5_9HEMI</name>
<keyword evidence="1" id="KW-0732">Signal</keyword>
<feature type="signal peptide" evidence="1">
    <location>
        <begin position="1"/>
        <end position="24"/>
    </location>
</feature>
<sequence>MQSLKMLPACVCFLSLLVTSSTAAANLPQHLRGNNEQQDKVVDDIAGVKTEPEILHFINGGEDKLTPNEVEDLFGSKGDVAYKAEDLFGSKAQDVKVGAWKQDGVHNLTVGYTTYQDKVLLQQYVYKPYRFARIVELNVSYPLNNTGNRFYIISRLEAYDQHRDSSDAGYAKIIKGGVGNRNVTLHLESKRNHGLKYLVGLWGRYVN</sequence>
<evidence type="ECO:0000313" key="2">
    <source>
        <dbReference type="EMBL" id="CAG6701576.1"/>
    </source>
</evidence>
<dbReference type="EMBL" id="HBUF01339973">
    <property type="protein sequence ID" value="CAG6701576.1"/>
    <property type="molecule type" value="Transcribed_RNA"/>
</dbReference>
<proteinExistence type="predicted"/>
<reference evidence="2" key="1">
    <citation type="submission" date="2021-05" db="EMBL/GenBank/DDBJ databases">
        <authorList>
            <person name="Alioto T."/>
            <person name="Alioto T."/>
            <person name="Gomez Garrido J."/>
        </authorList>
    </citation>
    <scope>NUCLEOTIDE SEQUENCE</scope>
</reference>
<evidence type="ECO:0000256" key="1">
    <source>
        <dbReference type="SAM" id="SignalP"/>
    </source>
</evidence>
<protein>
    <submittedName>
        <fullName evidence="2">Probable salivary secreted peptide</fullName>
    </submittedName>
</protein>
<dbReference type="PANTHER" id="PTHR37685">
    <property type="entry name" value="GEO11136P1-RELATED"/>
    <property type="match status" value="1"/>
</dbReference>
<feature type="chain" id="PRO_5034871323" evidence="1">
    <location>
        <begin position="25"/>
        <end position="207"/>
    </location>
</feature>
<dbReference type="Pfam" id="PF15868">
    <property type="entry name" value="MBF2"/>
    <property type="match status" value="1"/>
</dbReference>
<organism evidence="2">
    <name type="scientific">Cacopsylla melanoneura</name>
    <dbReference type="NCBI Taxonomy" id="428564"/>
    <lineage>
        <taxon>Eukaryota</taxon>
        <taxon>Metazoa</taxon>
        <taxon>Ecdysozoa</taxon>
        <taxon>Arthropoda</taxon>
        <taxon>Hexapoda</taxon>
        <taxon>Insecta</taxon>
        <taxon>Pterygota</taxon>
        <taxon>Neoptera</taxon>
        <taxon>Paraneoptera</taxon>
        <taxon>Hemiptera</taxon>
        <taxon>Sternorrhyncha</taxon>
        <taxon>Psylloidea</taxon>
        <taxon>Psyllidae</taxon>
        <taxon>Psyllinae</taxon>
        <taxon>Cacopsylla</taxon>
    </lineage>
</organism>
<dbReference type="AlphaFoldDB" id="A0A8D8UCT5"/>
<dbReference type="InterPro" id="IPR031734">
    <property type="entry name" value="MBF2"/>
</dbReference>
<dbReference type="PANTHER" id="PTHR37685:SF1">
    <property type="entry name" value="GEO11136P1-RELATED"/>
    <property type="match status" value="1"/>
</dbReference>
<accession>A0A8D8UCT5</accession>